<organism evidence="3">
    <name type="scientific">Puccinia triticina (isolate 1-1 / race 1 (BBBD))</name>
    <name type="common">Brown leaf rust fungus</name>
    <dbReference type="NCBI Taxonomy" id="630390"/>
    <lineage>
        <taxon>Eukaryota</taxon>
        <taxon>Fungi</taxon>
        <taxon>Dikarya</taxon>
        <taxon>Basidiomycota</taxon>
        <taxon>Pucciniomycotina</taxon>
        <taxon>Pucciniomycetes</taxon>
        <taxon>Pucciniales</taxon>
        <taxon>Pucciniaceae</taxon>
        <taxon>Puccinia</taxon>
    </lineage>
</organism>
<feature type="compositionally biased region" description="Basic and acidic residues" evidence="1">
    <location>
        <begin position="49"/>
        <end position="62"/>
    </location>
</feature>
<reference evidence="3" key="2">
    <citation type="submission" date="2016-05" db="EMBL/GenBank/DDBJ databases">
        <title>Comparative analysis highlights variable genome content of wheat rusts and divergence of the mating loci.</title>
        <authorList>
            <person name="Cuomo C.A."/>
            <person name="Bakkeren G."/>
            <person name="Szabo L."/>
            <person name="Khalil H."/>
            <person name="Joly D."/>
            <person name="Goldberg J."/>
            <person name="Young S."/>
            <person name="Zeng Q."/>
            <person name="Fellers J."/>
        </authorList>
    </citation>
    <scope>NUCLEOTIDE SEQUENCE [LARGE SCALE GENOMIC DNA]</scope>
    <source>
        <strain evidence="3">1-1 BBBD Race 1</strain>
    </source>
</reference>
<sequence length="217" mass="24239">MRSSQEADPTKFSLGGGHDKRDDRQDDVGGGLDDFVETARLSSSLPTRLNDKQHPSETEEERRKKRKSQTIKSYVDTYKDEDDQPPEQEEELFVVDKIIGESGDISGETIYKVLWAGYPESEATWQFANTLDNCAALDVWQQNKDANRTLKIHEDQNAERNPNGLANPPPPPPPTTALTTIPNGTYQKHHPASKNAANAFQAFDDPPPKRQAQLGLN</sequence>
<proteinExistence type="predicted"/>
<reference evidence="3" key="1">
    <citation type="submission" date="2009-11" db="EMBL/GenBank/DDBJ databases">
        <authorList>
            <consortium name="The Broad Institute Genome Sequencing Platform"/>
            <person name="Ward D."/>
            <person name="Feldgarden M."/>
            <person name="Earl A."/>
            <person name="Young S.K."/>
            <person name="Zeng Q."/>
            <person name="Koehrsen M."/>
            <person name="Alvarado L."/>
            <person name="Berlin A."/>
            <person name="Bochicchio J."/>
            <person name="Borenstein D."/>
            <person name="Chapman S.B."/>
            <person name="Chen Z."/>
            <person name="Engels R."/>
            <person name="Freedman E."/>
            <person name="Gellesch M."/>
            <person name="Goldberg J."/>
            <person name="Griggs A."/>
            <person name="Gujja S."/>
            <person name="Heilman E."/>
            <person name="Heiman D."/>
            <person name="Hepburn T."/>
            <person name="Howarth C."/>
            <person name="Jen D."/>
            <person name="Larson L."/>
            <person name="Lewis B."/>
            <person name="Mehta T."/>
            <person name="Park D."/>
            <person name="Pearson M."/>
            <person name="Roberts A."/>
            <person name="Saif S."/>
            <person name="Shea T."/>
            <person name="Shenoy N."/>
            <person name="Sisk P."/>
            <person name="Stolte C."/>
            <person name="Sykes S."/>
            <person name="Thomson T."/>
            <person name="Walk T."/>
            <person name="White J."/>
            <person name="Yandava C."/>
            <person name="Izard J."/>
            <person name="Baranova O.V."/>
            <person name="Blanton J.M."/>
            <person name="Tanner A.C."/>
            <person name="Dewhirst F.E."/>
            <person name="Haas B."/>
            <person name="Nusbaum C."/>
            <person name="Birren B."/>
        </authorList>
    </citation>
    <scope>NUCLEOTIDE SEQUENCE [LARGE SCALE GENOMIC DNA]</scope>
    <source>
        <strain evidence="3">1-1 BBBD Race 1</strain>
    </source>
</reference>
<feature type="compositionally biased region" description="Basic and acidic residues" evidence="1">
    <location>
        <begin position="17"/>
        <end position="27"/>
    </location>
</feature>
<accession>A0A180G2T0</accession>
<feature type="compositionally biased region" description="Acidic residues" evidence="1">
    <location>
        <begin position="79"/>
        <end position="90"/>
    </location>
</feature>
<protein>
    <submittedName>
        <fullName evidence="4">Chromo domain-containing protein</fullName>
    </submittedName>
</protein>
<dbReference type="VEuPathDB" id="FungiDB:PTTG_29622"/>
<dbReference type="OrthoDB" id="433924at2759"/>
<feature type="domain" description="Chromo" evidence="2">
    <location>
        <begin position="93"/>
        <end position="137"/>
    </location>
</feature>
<dbReference type="PROSITE" id="PS50013">
    <property type="entry name" value="CHROMO_2"/>
    <property type="match status" value="1"/>
</dbReference>
<dbReference type="Pfam" id="PF00385">
    <property type="entry name" value="Chromo"/>
    <property type="match status" value="1"/>
</dbReference>
<dbReference type="AlphaFoldDB" id="A0A180G2T0"/>
<evidence type="ECO:0000313" key="5">
    <source>
        <dbReference type="Proteomes" id="UP000005240"/>
    </source>
</evidence>
<reference evidence="4 5" key="3">
    <citation type="journal article" date="2017" name="G3 (Bethesda)">
        <title>Comparative analysis highlights variable genome content of wheat rusts and divergence of the mating loci.</title>
        <authorList>
            <person name="Cuomo C.A."/>
            <person name="Bakkeren G."/>
            <person name="Khalil H.B."/>
            <person name="Panwar V."/>
            <person name="Joly D."/>
            <person name="Linning R."/>
            <person name="Sakthikumar S."/>
            <person name="Song X."/>
            <person name="Adiconis X."/>
            <person name="Fan L."/>
            <person name="Goldberg J.M."/>
            <person name="Levin J.Z."/>
            <person name="Young S."/>
            <person name="Zeng Q."/>
            <person name="Anikster Y."/>
            <person name="Bruce M."/>
            <person name="Wang M."/>
            <person name="Yin C."/>
            <person name="McCallum B."/>
            <person name="Szabo L.J."/>
            <person name="Hulbert S."/>
            <person name="Chen X."/>
            <person name="Fellers J.P."/>
        </authorList>
    </citation>
    <scope>NUCLEOTIDE SEQUENCE</scope>
    <source>
        <strain evidence="5">Isolate 1-1 / race 1 (BBBD)</strain>
        <strain evidence="4">isolate 1-1 / race 1 (BBBD)</strain>
    </source>
</reference>
<dbReference type="Gene3D" id="2.40.50.40">
    <property type="match status" value="1"/>
</dbReference>
<gene>
    <name evidence="3" type="ORF">PTTG_29622</name>
</gene>
<name>A0A180G2T0_PUCT1</name>
<dbReference type="InterPro" id="IPR023780">
    <property type="entry name" value="Chromo_domain"/>
</dbReference>
<feature type="region of interest" description="Disordered" evidence="1">
    <location>
        <begin position="1"/>
        <end position="90"/>
    </location>
</feature>
<dbReference type="InterPro" id="IPR016197">
    <property type="entry name" value="Chromo-like_dom_sf"/>
</dbReference>
<evidence type="ECO:0000259" key="2">
    <source>
        <dbReference type="PROSITE" id="PS50013"/>
    </source>
</evidence>
<feature type="region of interest" description="Disordered" evidence="1">
    <location>
        <begin position="158"/>
        <end position="217"/>
    </location>
</feature>
<reference evidence="4" key="4">
    <citation type="submission" date="2025-05" db="UniProtKB">
        <authorList>
            <consortium name="EnsemblFungi"/>
        </authorList>
    </citation>
    <scope>IDENTIFICATION</scope>
    <source>
        <strain evidence="4">isolate 1-1 / race 1 (BBBD)</strain>
    </source>
</reference>
<evidence type="ECO:0000313" key="3">
    <source>
        <dbReference type="EMBL" id="OAV87005.1"/>
    </source>
</evidence>
<evidence type="ECO:0000313" key="4">
    <source>
        <dbReference type="EnsemblFungi" id="PTTG_29622-t43_1-p1"/>
    </source>
</evidence>
<dbReference type="InterPro" id="IPR000953">
    <property type="entry name" value="Chromo/chromo_shadow_dom"/>
</dbReference>
<dbReference type="EnsemblFungi" id="PTTG_29622-t43_1">
    <property type="protein sequence ID" value="PTTG_29622-t43_1-p1"/>
    <property type="gene ID" value="PTTG_29622"/>
</dbReference>
<keyword evidence="5" id="KW-1185">Reference proteome</keyword>
<dbReference type="GO" id="GO:0006338">
    <property type="term" value="P:chromatin remodeling"/>
    <property type="evidence" value="ECO:0007669"/>
    <property type="project" value="UniProtKB-ARBA"/>
</dbReference>
<dbReference type="EMBL" id="ADAS02000650">
    <property type="protein sequence ID" value="OAV87005.1"/>
    <property type="molecule type" value="Genomic_DNA"/>
</dbReference>
<dbReference type="Proteomes" id="UP000005240">
    <property type="component" value="Unassembled WGS sequence"/>
</dbReference>
<evidence type="ECO:0000256" key="1">
    <source>
        <dbReference type="SAM" id="MobiDB-lite"/>
    </source>
</evidence>
<dbReference type="SMART" id="SM00298">
    <property type="entry name" value="CHROMO"/>
    <property type="match status" value="1"/>
</dbReference>
<dbReference type="SUPFAM" id="SSF54160">
    <property type="entry name" value="Chromo domain-like"/>
    <property type="match status" value="1"/>
</dbReference>